<proteinExistence type="predicted"/>
<feature type="region of interest" description="Disordered" evidence="1">
    <location>
        <begin position="186"/>
        <end position="338"/>
    </location>
</feature>
<accession>A0A9W6XQ04</accession>
<feature type="compositionally biased region" description="Low complexity" evidence="1">
    <location>
        <begin position="241"/>
        <end position="258"/>
    </location>
</feature>
<dbReference type="Proteomes" id="UP001165121">
    <property type="component" value="Unassembled WGS sequence"/>
</dbReference>
<gene>
    <name evidence="2" type="ORF">Pfra01_001461500</name>
</gene>
<feature type="region of interest" description="Disordered" evidence="1">
    <location>
        <begin position="697"/>
        <end position="772"/>
    </location>
</feature>
<evidence type="ECO:0000313" key="2">
    <source>
        <dbReference type="EMBL" id="GMF43335.1"/>
    </source>
</evidence>
<feature type="compositionally biased region" description="Polar residues" evidence="1">
    <location>
        <begin position="757"/>
        <end position="772"/>
    </location>
</feature>
<organism evidence="2 3">
    <name type="scientific">Phytophthora fragariaefolia</name>
    <dbReference type="NCBI Taxonomy" id="1490495"/>
    <lineage>
        <taxon>Eukaryota</taxon>
        <taxon>Sar</taxon>
        <taxon>Stramenopiles</taxon>
        <taxon>Oomycota</taxon>
        <taxon>Peronosporomycetes</taxon>
        <taxon>Peronosporales</taxon>
        <taxon>Peronosporaceae</taxon>
        <taxon>Phytophthora</taxon>
    </lineage>
</organism>
<feature type="compositionally biased region" description="Basic residues" evidence="1">
    <location>
        <begin position="299"/>
        <end position="314"/>
    </location>
</feature>
<sequence>MMAIQGPTSKSTAATRRTQATTMTTRRAAKAERAAAKTGSTAASSEGESNASEEGPQRRVTVQNPKTAPTADDDADEARIVRITGADEETKNQELHEKSEVETVTKRKATNKDLVAPRGNEDSDSSDDHHGAEEDEKTREVEGIERVAANGATSAPKESTTAAAVPRLAVVTIALENWSAMVASLQSANERVGHREHDERGGRRRSGRDPHRHDDDRQGDGTRREVRGRRSVRRAARRGDPSPSDDSSSSSESEASSEGRGGRSRRTERNPSSESSEDDGSESDVGRSGAESDDEYSRRRQGHRQREQRHGRRSARSEARVPRRKSVKDLELPTFSPSPKVSVSTWIDRVDLALKGAAVAGRGEWTDKSLYFILGNKWMDNTTKWWVDMDRRLSERKRTWTDLKKALLRRYGEKLDKSAAEWRLSSTDVWKDDEKLVKRSPRPRTLEKAVEKATEIDDPMDNVAQGMINIGQAWVTAPSRYVIPMTGTIGNTNVIPGVSGTGLPSEMMGLVGQGTTTQPGIEQLALFTDPQGIYNEYSGTWDPPPGHVWNDKYWYEPRKTVSKSSPPGHQAKSEKRPTKSKTRKEKVASSSDESDARPRSKRLKAAVKQAGVGNDRNSERATRYVATVRPAMTAVRFVRTDRERELGGIKGRGDEPPTTGEGAAPRETGEGAAPPATGENTMTANTVSSLTVEVAEMSETNRMPEVVDDELGRNGDVPSTARTNTHGNDSLRSVTSEEAGVHDGESGENESVAVASSGETGSDNSLPDGGSTSDSVAWARLRVAAETMGEIDWLLRQQADNEEVQQLGLSASEPGQTSASVGGGTTHDECRKHWMKYGDKLAKRAPVDYVDGIGGFLLDVVGVWRFELRTAFNEVMNVDACIVAGCSDEFFYVGRGFCENPWGDSGLRPQQSAV</sequence>
<feature type="compositionally biased region" description="Low complexity" evidence="1">
    <location>
        <begin position="8"/>
        <end position="26"/>
    </location>
</feature>
<evidence type="ECO:0000256" key="1">
    <source>
        <dbReference type="SAM" id="MobiDB-lite"/>
    </source>
</evidence>
<name>A0A9W6XQ04_9STRA</name>
<dbReference type="EMBL" id="BSXT01001527">
    <property type="protein sequence ID" value="GMF43335.1"/>
    <property type="molecule type" value="Genomic_DNA"/>
</dbReference>
<dbReference type="AlphaFoldDB" id="A0A9W6XQ04"/>
<keyword evidence="3" id="KW-1185">Reference proteome</keyword>
<feature type="compositionally biased region" description="Polar residues" evidence="1">
    <location>
        <begin position="720"/>
        <end position="736"/>
    </location>
</feature>
<feature type="compositionally biased region" description="Basic residues" evidence="1">
    <location>
        <begin position="226"/>
        <end position="236"/>
    </location>
</feature>
<feature type="compositionally biased region" description="Basic and acidic residues" evidence="1">
    <location>
        <begin position="642"/>
        <end position="655"/>
    </location>
</feature>
<feature type="compositionally biased region" description="Low complexity" evidence="1">
    <location>
        <begin position="36"/>
        <end position="54"/>
    </location>
</feature>
<feature type="region of interest" description="Disordered" evidence="1">
    <location>
        <begin position="559"/>
        <end position="622"/>
    </location>
</feature>
<protein>
    <submittedName>
        <fullName evidence="2">Unnamed protein product</fullName>
    </submittedName>
</protein>
<feature type="region of interest" description="Disordered" evidence="1">
    <location>
        <begin position="1"/>
        <end position="166"/>
    </location>
</feature>
<feature type="compositionally biased region" description="Basic and acidic residues" evidence="1">
    <location>
        <begin position="126"/>
        <end position="145"/>
    </location>
</feature>
<reference evidence="2" key="1">
    <citation type="submission" date="2023-04" db="EMBL/GenBank/DDBJ databases">
        <title>Phytophthora fragariaefolia NBRC 109709.</title>
        <authorList>
            <person name="Ichikawa N."/>
            <person name="Sato H."/>
            <person name="Tonouchi N."/>
        </authorList>
    </citation>
    <scope>NUCLEOTIDE SEQUENCE</scope>
    <source>
        <strain evidence="2">NBRC 109709</strain>
    </source>
</reference>
<feature type="region of interest" description="Disordered" evidence="1">
    <location>
        <begin position="642"/>
        <end position="685"/>
    </location>
</feature>
<comment type="caution">
    <text evidence="2">The sequence shown here is derived from an EMBL/GenBank/DDBJ whole genome shotgun (WGS) entry which is preliminary data.</text>
</comment>
<feature type="compositionally biased region" description="Basic and acidic residues" evidence="1">
    <location>
        <begin position="88"/>
        <end position="105"/>
    </location>
</feature>
<feature type="compositionally biased region" description="Basic and acidic residues" evidence="1">
    <location>
        <begin position="191"/>
        <end position="225"/>
    </location>
</feature>
<feature type="compositionally biased region" description="Basic and acidic residues" evidence="1">
    <location>
        <begin position="315"/>
        <end position="331"/>
    </location>
</feature>
<feature type="compositionally biased region" description="Polar residues" evidence="1">
    <location>
        <begin position="151"/>
        <end position="162"/>
    </location>
</feature>
<evidence type="ECO:0000313" key="3">
    <source>
        <dbReference type="Proteomes" id="UP001165121"/>
    </source>
</evidence>